<feature type="domain" description="Proteinase inhibitor I42 chagasin" evidence="5">
    <location>
        <begin position="38"/>
        <end position="114"/>
    </location>
</feature>
<feature type="chain" id="PRO_5039420508" description="Proteinase inhibitor I42 chagasin domain-containing protein" evidence="4">
    <location>
        <begin position="20"/>
        <end position="157"/>
    </location>
</feature>
<dbReference type="EMBL" id="MEHJ01000001">
    <property type="protein sequence ID" value="OEJ23922.1"/>
    <property type="molecule type" value="Genomic_DNA"/>
</dbReference>
<dbReference type="Proteomes" id="UP000095759">
    <property type="component" value="Unassembled WGS sequence"/>
</dbReference>
<gene>
    <name evidence="6" type="ORF">AS594_04975</name>
</gene>
<dbReference type="RefSeq" id="WP_069925844.1">
    <property type="nucleotide sequence ID" value="NZ_MEHI01000001.1"/>
</dbReference>
<comment type="caution">
    <text evidence="6">The sequence shown here is derived from an EMBL/GenBank/DDBJ whole genome shotgun (WGS) entry which is preliminary data.</text>
</comment>
<dbReference type="InterPro" id="IPR018990">
    <property type="entry name" value="Prot_inh_I42_chagasin"/>
</dbReference>
<feature type="region of interest" description="Disordered" evidence="3">
    <location>
        <begin position="74"/>
        <end position="96"/>
    </location>
</feature>
<evidence type="ECO:0000256" key="1">
    <source>
        <dbReference type="ARBA" id="ARBA00022690"/>
    </source>
</evidence>
<feature type="signal peptide" evidence="4">
    <location>
        <begin position="1"/>
        <end position="19"/>
    </location>
</feature>
<evidence type="ECO:0000256" key="4">
    <source>
        <dbReference type="SAM" id="SignalP"/>
    </source>
</evidence>
<evidence type="ECO:0000256" key="3">
    <source>
        <dbReference type="SAM" id="MobiDB-lite"/>
    </source>
</evidence>
<protein>
    <recommendedName>
        <fullName evidence="5">Proteinase inhibitor I42 chagasin domain-containing protein</fullName>
    </recommendedName>
</protein>
<dbReference type="AlphaFoldDB" id="A0A1E5P336"/>
<organism evidence="6 7">
    <name type="scientific">Streptomyces agglomeratus</name>
    <dbReference type="NCBI Taxonomy" id="285458"/>
    <lineage>
        <taxon>Bacteria</taxon>
        <taxon>Bacillati</taxon>
        <taxon>Actinomycetota</taxon>
        <taxon>Actinomycetes</taxon>
        <taxon>Kitasatosporales</taxon>
        <taxon>Streptomycetaceae</taxon>
        <taxon>Streptomyces</taxon>
    </lineage>
</organism>
<evidence type="ECO:0000259" key="5">
    <source>
        <dbReference type="Pfam" id="PF09394"/>
    </source>
</evidence>
<name>A0A1E5P336_9ACTN</name>
<dbReference type="STRING" id="285458.BGM19_31830"/>
<proteinExistence type="predicted"/>
<dbReference type="PROSITE" id="PS51257">
    <property type="entry name" value="PROKAR_LIPOPROTEIN"/>
    <property type="match status" value="1"/>
</dbReference>
<dbReference type="OrthoDB" id="4213880at2"/>
<keyword evidence="7" id="KW-1185">Reference proteome</keyword>
<reference evidence="6 7" key="1">
    <citation type="submission" date="2016-08" db="EMBL/GenBank/DDBJ databases">
        <title>Complete genome sequence of Streptomyces agglomeratus strain 6-3-2, a novel anti-MRSA actinomycete isolated from Wuli of Tebit, China.</title>
        <authorList>
            <person name="Chen X."/>
        </authorList>
    </citation>
    <scope>NUCLEOTIDE SEQUENCE [LARGE SCALE GENOMIC DNA]</scope>
    <source>
        <strain evidence="6 7">6-3-2</strain>
    </source>
</reference>
<accession>A0A1E5P336</accession>
<dbReference type="InterPro" id="IPR036331">
    <property type="entry name" value="Chagasin-like_sf"/>
</dbReference>
<dbReference type="GO" id="GO:0004869">
    <property type="term" value="F:cysteine-type endopeptidase inhibitor activity"/>
    <property type="evidence" value="ECO:0007669"/>
    <property type="project" value="UniProtKB-KW"/>
</dbReference>
<evidence type="ECO:0000313" key="6">
    <source>
        <dbReference type="EMBL" id="OEJ23922.1"/>
    </source>
</evidence>
<dbReference type="Gene3D" id="2.60.40.2020">
    <property type="match status" value="1"/>
</dbReference>
<dbReference type="Pfam" id="PF09394">
    <property type="entry name" value="Inhibitor_I42"/>
    <property type="match status" value="1"/>
</dbReference>
<evidence type="ECO:0000256" key="2">
    <source>
        <dbReference type="ARBA" id="ARBA00022704"/>
    </source>
</evidence>
<keyword evidence="4" id="KW-0732">Signal</keyword>
<keyword evidence="1" id="KW-0646">Protease inhibitor</keyword>
<evidence type="ECO:0000313" key="7">
    <source>
        <dbReference type="Proteomes" id="UP000095759"/>
    </source>
</evidence>
<sequence length="157" mass="16752">MRNRLAAALALPLSALALAGCGLFGPETYEVDERSVEVDAGDEFTLSLPASPSMGENWYLADPRPDRDVVRLQGQDEDWEDDGGNTGGGGGTQSLTFRAVEPGTTEIKLLYCRLGSCKAEFGDPAPSPSPSESPFPVASGSPGEHDHEYFIYTVTVR</sequence>
<dbReference type="SUPFAM" id="SSF141066">
    <property type="entry name" value="ICP-like"/>
    <property type="match status" value="1"/>
</dbReference>
<keyword evidence="2" id="KW-0789">Thiol protease inhibitor</keyword>
<feature type="region of interest" description="Disordered" evidence="3">
    <location>
        <begin position="121"/>
        <end position="146"/>
    </location>
</feature>